<keyword evidence="3" id="KW-0418">Kinase</keyword>
<keyword evidence="4" id="KW-1185">Reference proteome</keyword>
<feature type="domain" description="MOFRL" evidence="1">
    <location>
        <begin position="309"/>
        <end position="413"/>
    </location>
</feature>
<gene>
    <name evidence="3" type="ORF">H0I76_12530</name>
</gene>
<proteinExistence type="predicted"/>
<name>A0A8J7SG85_9RHOB</name>
<dbReference type="Pfam" id="PF13660">
    <property type="entry name" value="DUF4147"/>
    <property type="match status" value="1"/>
</dbReference>
<dbReference type="EMBL" id="JAEHHL010000007">
    <property type="protein sequence ID" value="MBK0400017.1"/>
    <property type="molecule type" value="Genomic_DNA"/>
</dbReference>
<dbReference type="InterPro" id="IPR037035">
    <property type="entry name" value="GK-like_C_sf"/>
</dbReference>
<dbReference type="Pfam" id="PF05161">
    <property type="entry name" value="MOFRL"/>
    <property type="match status" value="1"/>
</dbReference>
<dbReference type="RefSeq" id="WP_200610308.1">
    <property type="nucleotide sequence ID" value="NZ_JAEHHL010000007.1"/>
</dbReference>
<organism evidence="3 4">
    <name type="scientific">Thermohalobaculum xanthum</name>
    <dbReference type="NCBI Taxonomy" id="2753746"/>
    <lineage>
        <taxon>Bacteria</taxon>
        <taxon>Pseudomonadati</taxon>
        <taxon>Pseudomonadota</taxon>
        <taxon>Alphaproteobacteria</taxon>
        <taxon>Rhodobacterales</taxon>
        <taxon>Paracoccaceae</taxon>
        <taxon>Thermohalobaculum</taxon>
    </lineage>
</organism>
<evidence type="ECO:0000259" key="2">
    <source>
        <dbReference type="Pfam" id="PF13660"/>
    </source>
</evidence>
<dbReference type="InterPro" id="IPR025286">
    <property type="entry name" value="MOFRL_assoc_dom"/>
</dbReference>
<evidence type="ECO:0000313" key="3">
    <source>
        <dbReference type="EMBL" id="MBK0400017.1"/>
    </source>
</evidence>
<sequence>MSEKDSPRALLRAMFDAAVAAADPMAMLARHLPERPRGRTVVVGAGKASARMAEALEAAWDGPLSGIVITRYGHACPTRQIEIVEASHPVPDEAGRRGAERVLEAVQGLTEDDLVIALISGGGSALMTLPAGDITLAEKQAVNKALLACGAAIGEMNVLRKHLSAIKGGRLAAAAHPARLVGLLISDVPGDDPAVIASGPTVGERSTPEDARAIVRRFGLELPASVTRHLAATAGCPAPGDPRLARTENHVIAAPQLSLEAAAEVARKAGVAPLILGDSLEGEAREVGKVMAGIAQQVLTHGQPLPRPCVLLSGGETTVTLRGKGRGGRNVEFLLALAVALDGRPVYALAGDTDGVDGAEEIAGAIATPDTLARARAAGLDPRAELADNNAHAFFEALGDQVVTGPTLTNVNDFRAILIP</sequence>
<dbReference type="Proteomes" id="UP000655420">
    <property type="component" value="Unassembled WGS sequence"/>
</dbReference>
<dbReference type="Gene3D" id="3.40.50.10180">
    <property type="entry name" value="Glycerate kinase, MOFRL-like N-terminal domain"/>
    <property type="match status" value="1"/>
</dbReference>
<accession>A0A8J7SG85</accession>
<dbReference type="GO" id="GO:0005737">
    <property type="term" value="C:cytoplasm"/>
    <property type="evidence" value="ECO:0007669"/>
    <property type="project" value="TreeGrafter"/>
</dbReference>
<dbReference type="PANTHER" id="PTHR12227:SF0">
    <property type="entry name" value="GLYCERATE KINASE"/>
    <property type="match status" value="1"/>
</dbReference>
<dbReference type="InterPro" id="IPR038614">
    <property type="entry name" value="GK_N_sf"/>
</dbReference>
<dbReference type="InterPro" id="IPR007835">
    <property type="entry name" value="MOFRL"/>
</dbReference>
<evidence type="ECO:0000313" key="4">
    <source>
        <dbReference type="Proteomes" id="UP000655420"/>
    </source>
</evidence>
<dbReference type="FunFam" id="3.40.1480.10:FF:000002">
    <property type="entry name" value="Glycerate kinase"/>
    <property type="match status" value="1"/>
</dbReference>
<dbReference type="InterPro" id="IPR039760">
    <property type="entry name" value="MOFRL_protein"/>
</dbReference>
<feature type="domain" description="MOFRL-associated" evidence="2">
    <location>
        <begin position="11"/>
        <end position="230"/>
    </location>
</feature>
<dbReference type="AlphaFoldDB" id="A0A8J7SG85"/>
<dbReference type="Gene3D" id="3.40.1480.10">
    <property type="entry name" value="MOFRL domain"/>
    <property type="match status" value="1"/>
</dbReference>
<comment type="caution">
    <text evidence="3">The sequence shown here is derived from an EMBL/GenBank/DDBJ whole genome shotgun (WGS) entry which is preliminary data.</text>
</comment>
<evidence type="ECO:0000259" key="1">
    <source>
        <dbReference type="Pfam" id="PF05161"/>
    </source>
</evidence>
<dbReference type="GO" id="GO:0008887">
    <property type="term" value="F:glycerate kinase activity"/>
    <property type="evidence" value="ECO:0007669"/>
    <property type="project" value="InterPro"/>
</dbReference>
<dbReference type="SUPFAM" id="SSF82544">
    <property type="entry name" value="GckA/TtuD-like"/>
    <property type="match status" value="1"/>
</dbReference>
<keyword evidence="3" id="KW-0808">Transferase</keyword>
<reference evidence="3" key="1">
    <citation type="submission" date="2020-12" db="EMBL/GenBank/DDBJ databases">
        <title>Bacterial taxonomy.</title>
        <authorList>
            <person name="Pan X."/>
        </authorList>
    </citation>
    <scope>NUCLEOTIDE SEQUENCE</scope>
    <source>
        <strain evidence="3">M0105</strain>
    </source>
</reference>
<protein>
    <submittedName>
        <fullName evidence="3">Glycerate kinase</fullName>
    </submittedName>
</protein>
<dbReference type="PANTHER" id="PTHR12227">
    <property type="entry name" value="GLYCERATE KINASE"/>
    <property type="match status" value="1"/>
</dbReference>